<evidence type="ECO:0000313" key="4">
    <source>
        <dbReference type="EMBL" id="MXP76934.1"/>
    </source>
</evidence>
<dbReference type="SUPFAM" id="SSF53448">
    <property type="entry name" value="Nucleotide-diphospho-sugar transferases"/>
    <property type="match status" value="2"/>
</dbReference>
<evidence type="ECO:0000259" key="1">
    <source>
        <dbReference type="Pfam" id="PF00535"/>
    </source>
</evidence>
<organism evidence="4 5">
    <name type="scientific">Sporofaciens musculi</name>
    <dbReference type="NCBI Taxonomy" id="2681861"/>
    <lineage>
        <taxon>Bacteria</taxon>
        <taxon>Bacillati</taxon>
        <taxon>Bacillota</taxon>
        <taxon>Clostridia</taxon>
        <taxon>Lachnospirales</taxon>
        <taxon>Lachnospiraceae</taxon>
        <taxon>Sporofaciens</taxon>
    </lineage>
</organism>
<dbReference type="Pfam" id="PF22772">
    <property type="entry name" value="WsaF_C"/>
    <property type="match status" value="1"/>
</dbReference>
<protein>
    <submittedName>
        <fullName evidence="4">Glycosyltransferase</fullName>
    </submittedName>
</protein>
<dbReference type="InterPro" id="IPR055050">
    <property type="entry name" value="WsaF_C"/>
</dbReference>
<feature type="domain" description="Glycosyltransferase 2-like" evidence="1">
    <location>
        <begin position="322"/>
        <end position="503"/>
    </location>
</feature>
<feature type="domain" description="WsaF C-terminal" evidence="3">
    <location>
        <begin position="819"/>
        <end position="951"/>
    </location>
</feature>
<dbReference type="EMBL" id="WUQX01000001">
    <property type="protein sequence ID" value="MXP76934.1"/>
    <property type="molecule type" value="Genomic_DNA"/>
</dbReference>
<evidence type="ECO:0000259" key="3">
    <source>
        <dbReference type="Pfam" id="PF22772"/>
    </source>
</evidence>
<sequence>MFLRHCSKHPLDVLRLSKATVLYGIEGVKARAEELAVKEWETQKKGGKKKECKETKSKKILYSIKFSIIMPVYNVEIKWLDKALESIKAQTYKNWEVCIADDASTDLSVQEYLKNIDDKRMKIKFLEENLGISGASNEAASMATGDYLLLMDNDDELHRDALYDFFKDIMKTKADIIYSDMDMIDVDGNHSSPLYKPDWSPDLMLSQMYLGHLVGFKRELFKLCKGFQTEFDGAQDYDLILRMSEFAKYISHVPKVLYSWRTLPTSTAANADSKPYAQIAGQKAIQAHLDRRLGVGNAIVEETENLFVYDVRYCLKKKPLVSIIIPTKDHVDDLRAAIDSIFSKTVYDEYEIIILDNNSEKKETLDYFELIQNKYNNVKVEEAKYEFNWSKLNNHGIRIAKGEVFVFLNNDVEVLSSSWLQRLVEHATQPGTGVVGGLLLYEDGTIQHAGVVIGMGGWADHVYKGMMPVHQGTPYISPMVVRNVTACTGACMAISRKVLEEIGAFDERFIICGSDVELCIRALDEGYKNVYVPQIQLRHYESKSRDSFIPQIDFELSDIMYSGYRKGGDPYYNINLRIDTCIPEVIEDKTSESVESDILDVEIGSIREIYFRKVQRERYRLNLVLPSLNEEHVFGGIATALRCFEALADELKCDTRIILIDAKLEKKAAVKYSKRYQLVLSGEKSDAAHQIVSMVQRENKRLLVSENDQFMFTSWWSAYIIQNAYRHWSEGEQLFPKPFLYLIQDYEPGFYSWSSGYVLAESTYKCNYPQIAIFNSHELKEYVMSKGYKFSSVYCFEPVINSVLKRQVCLLGDTVFKRKQILIYGRPGVPRNAFEIVIEALRKWVAMQPGANSWTILSAGEQHAPVHLGEGIYLNSVGKLTIEEYAKVLQESYAGISLMVSPHPSYPPLEMSVFDVKVITNNYGNKNISGFSENIISVDNASPVQIAHELKKICDQYHTVVPHKNVNKEYVNAEEPFAFIKDLKKEIMKDIH</sequence>
<dbReference type="AlphaFoldDB" id="A0A7X3MIG6"/>
<proteinExistence type="predicted"/>
<dbReference type="InterPro" id="IPR001173">
    <property type="entry name" value="Glyco_trans_2-like"/>
</dbReference>
<evidence type="ECO:0000313" key="5">
    <source>
        <dbReference type="Proteomes" id="UP000460412"/>
    </source>
</evidence>
<dbReference type="Gene3D" id="3.90.550.10">
    <property type="entry name" value="Spore Coat Polysaccharide Biosynthesis Protein SpsA, Chain A"/>
    <property type="match status" value="2"/>
</dbReference>
<keyword evidence="4" id="KW-0808">Transferase</keyword>
<reference evidence="4 5" key="1">
    <citation type="submission" date="2019-12" db="EMBL/GenBank/DDBJ databases">
        <title>Sporaefaciens musculi gen. nov., sp. nov., a novel bacterium isolated from the caecum of an obese mouse.</title>
        <authorList>
            <person name="Rasmussen T.S."/>
            <person name="Streidl T."/>
            <person name="Hitch T.C.A."/>
            <person name="Wortmann E."/>
            <person name="Deptula P."/>
            <person name="Hansen M."/>
            <person name="Nielsen D.S."/>
            <person name="Clavel T."/>
            <person name="Vogensen F.K."/>
        </authorList>
    </citation>
    <scope>NUCLEOTIDE SEQUENCE [LARGE SCALE GENOMIC DNA]</scope>
    <source>
        <strain evidence="4 5">WCA-9-b2</strain>
    </source>
</reference>
<evidence type="ECO:0000259" key="2">
    <source>
        <dbReference type="Pfam" id="PF21374"/>
    </source>
</evidence>
<gene>
    <name evidence="4" type="ORF">GN277_16555</name>
</gene>
<name>A0A7X3MIG6_9FIRM</name>
<dbReference type="PANTHER" id="PTHR43179">
    <property type="entry name" value="RHAMNOSYLTRANSFERASE WBBL"/>
    <property type="match status" value="1"/>
</dbReference>
<dbReference type="GO" id="GO:0016757">
    <property type="term" value="F:glycosyltransferase activity"/>
    <property type="evidence" value="ECO:0007669"/>
    <property type="project" value="UniProtKB-KW"/>
</dbReference>
<dbReference type="CDD" id="cd04186">
    <property type="entry name" value="GT_2_like_c"/>
    <property type="match status" value="1"/>
</dbReference>
<dbReference type="Gene3D" id="3.40.50.11090">
    <property type="match status" value="1"/>
</dbReference>
<dbReference type="GO" id="GO:0030247">
    <property type="term" value="F:polysaccharide binding"/>
    <property type="evidence" value="ECO:0007669"/>
    <property type="project" value="InterPro"/>
</dbReference>
<dbReference type="Pfam" id="PF00535">
    <property type="entry name" value="Glycos_transf_2"/>
    <property type="match status" value="2"/>
</dbReference>
<keyword evidence="5" id="KW-1185">Reference proteome</keyword>
<dbReference type="InterPro" id="IPR029044">
    <property type="entry name" value="Nucleotide-diphossugar_trans"/>
</dbReference>
<dbReference type="Gene3D" id="3.40.50.2000">
    <property type="entry name" value="Glycogen Phosphorylase B"/>
    <property type="match status" value="1"/>
</dbReference>
<dbReference type="PANTHER" id="PTHR43179:SF7">
    <property type="entry name" value="RHAMNOSYLTRANSFERASE WBBL"/>
    <property type="match status" value="1"/>
</dbReference>
<dbReference type="Proteomes" id="UP000460412">
    <property type="component" value="Unassembled WGS sequence"/>
</dbReference>
<feature type="domain" description="WsaF N-terminal" evidence="2">
    <location>
        <begin position="620"/>
        <end position="776"/>
    </location>
</feature>
<dbReference type="InterPro" id="IPR048510">
    <property type="entry name" value="WsaF_N"/>
</dbReference>
<feature type="domain" description="Glycosyltransferase 2-like" evidence="1">
    <location>
        <begin position="67"/>
        <end position="197"/>
    </location>
</feature>
<dbReference type="Pfam" id="PF21374">
    <property type="entry name" value="WsaF_N"/>
    <property type="match status" value="1"/>
</dbReference>
<comment type="caution">
    <text evidence="4">The sequence shown here is derived from an EMBL/GenBank/DDBJ whole genome shotgun (WGS) entry which is preliminary data.</text>
</comment>
<accession>A0A7X3MIG6</accession>
<dbReference type="CDD" id="cd04184">
    <property type="entry name" value="GT2_RfbC_Mx_like"/>
    <property type="match status" value="1"/>
</dbReference>